<proteinExistence type="predicted"/>
<name>A0A9P4GW27_9PLEO</name>
<dbReference type="Pfam" id="PF13086">
    <property type="entry name" value="AAA_11"/>
    <property type="match status" value="1"/>
</dbReference>
<keyword evidence="5" id="KW-1185">Reference proteome</keyword>
<dbReference type="InterPro" id="IPR041679">
    <property type="entry name" value="DNA2/NAM7-like_C"/>
</dbReference>
<organism evidence="4 5">
    <name type="scientific">Setomelanomma holmii</name>
    <dbReference type="NCBI Taxonomy" id="210430"/>
    <lineage>
        <taxon>Eukaryota</taxon>
        <taxon>Fungi</taxon>
        <taxon>Dikarya</taxon>
        <taxon>Ascomycota</taxon>
        <taxon>Pezizomycotina</taxon>
        <taxon>Dothideomycetes</taxon>
        <taxon>Pleosporomycetidae</taxon>
        <taxon>Pleosporales</taxon>
        <taxon>Pleosporineae</taxon>
        <taxon>Phaeosphaeriaceae</taxon>
        <taxon>Setomelanomma</taxon>
    </lineage>
</organism>
<evidence type="ECO:0000313" key="4">
    <source>
        <dbReference type="EMBL" id="KAF2022871.1"/>
    </source>
</evidence>
<evidence type="ECO:0000259" key="3">
    <source>
        <dbReference type="Pfam" id="PF13087"/>
    </source>
</evidence>
<dbReference type="SUPFAM" id="SSF52540">
    <property type="entry name" value="P-loop containing nucleoside triphosphate hydrolases"/>
    <property type="match status" value="1"/>
</dbReference>
<feature type="domain" description="DNA2/NAM7 helicase-like C-terminal" evidence="3">
    <location>
        <begin position="880"/>
        <end position="1111"/>
    </location>
</feature>
<dbReference type="Gene3D" id="3.40.50.300">
    <property type="entry name" value="P-loop containing nucleotide triphosphate hydrolases"/>
    <property type="match status" value="2"/>
</dbReference>
<dbReference type="Pfam" id="PF13087">
    <property type="entry name" value="AAA_12"/>
    <property type="match status" value="1"/>
</dbReference>
<dbReference type="AlphaFoldDB" id="A0A9P4GW27"/>
<dbReference type="GO" id="GO:0031380">
    <property type="term" value="C:nuclear RNA-directed RNA polymerase complex"/>
    <property type="evidence" value="ECO:0007669"/>
    <property type="project" value="TreeGrafter"/>
</dbReference>
<dbReference type="CDD" id="cd18808">
    <property type="entry name" value="SF1_C_Upf1"/>
    <property type="match status" value="1"/>
</dbReference>
<keyword evidence="1" id="KW-0067">ATP-binding</keyword>
<dbReference type="InterPro" id="IPR041677">
    <property type="entry name" value="DNA2/NAM7_AAA_11"/>
</dbReference>
<evidence type="ECO:0000313" key="5">
    <source>
        <dbReference type="Proteomes" id="UP000799777"/>
    </source>
</evidence>
<dbReference type="InterPro" id="IPR045055">
    <property type="entry name" value="DNA2/NAM7-like"/>
</dbReference>
<protein>
    <recommendedName>
        <fullName evidence="6">NFX1-type zinc finger-containing protein 1</fullName>
    </recommendedName>
</protein>
<dbReference type="CDD" id="cd06008">
    <property type="entry name" value="NF-X1-zinc-finger"/>
    <property type="match status" value="1"/>
</dbReference>
<feature type="domain" description="DNA2/NAM7 helicase helicase" evidence="2">
    <location>
        <begin position="602"/>
        <end position="863"/>
    </location>
</feature>
<dbReference type="PANTHER" id="PTHR10887:SF445">
    <property type="entry name" value="NFX1-TYPE ZINC FINGER-CONTAINING PROTEIN 1"/>
    <property type="match status" value="1"/>
</dbReference>
<evidence type="ECO:0000256" key="1">
    <source>
        <dbReference type="ARBA" id="ARBA00022806"/>
    </source>
</evidence>
<keyword evidence="1" id="KW-0378">Hydrolase</keyword>
<dbReference type="InterPro" id="IPR027417">
    <property type="entry name" value="P-loop_NTPase"/>
</dbReference>
<dbReference type="Proteomes" id="UP000799777">
    <property type="component" value="Unassembled WGS sequence"/>
</dbReference>
<accession>A0A9P4GW27</accession>
<dbReference type="PANTHER" id="PTHR10887">
    <property type="entry name" value="DNA2/NAM7 HELICASE FAMILY"/>
    <property type="match status" value="1"/>
</dbReference>
<keyword evidence="1" id="KW-0347">Helicase</keyword>
<evidence type="ECO:0008006" key="6">
    <source>
        <dbReference type="Google" id="ProtNLM"/>
    </source>
</evidence>
<dbReference type="OrthoDB" id="2423195at2759"/>
<comment type="caution">
    <text evidence="4">The sequence shown here is derived from an EMBL/GenBank/DDBJ whole genome shotgun (WGS) entry which is preliminary data.</text>
</comment>
<sequence length="1233" mass="138191">MGTGNSALANTEVRLKEFRWKIPLRCAGANPLGHALGMFFQQALELVSGEIGTMQEVITLLTSDGGLLRIDELLEQPFESLSPAQLNRVLNTQLMPFFKIFTHVNIMSSVLMQANITTVYNIMYSGDGENRRVVLLFAALATHLSNSGILHASYEDDEVDTEILEVVETTLAFLSKLVEVNTSAQINPGFVSITETFAALLKRLPESVAFVMRKATKNLGRLQQRLVIGQALPDAQDVQRPTGARATFQLAREMPGELSEEGRRHDNDHVDIRDIAILPTLQEIQSSRNEYLPVADPREWHLGGIIGLVDRHFRLLREDTVGQLRDASKFELERLQNPSRQIEHNNSRRQSARTYVYNDVYIISAAFDEYRGAQVAMRFARPEANNQQSKDARKEWWDHSKRLGPDTLICLLSSEGSATFLVVASQGQKPTGLQAEYDLVSDPEHAYVVAKPVNQCDLHNLLSQVLGDTSYAQLSMVEFPGVLLPSFEPTLKALQRISGSLDMPFSHILAPTSTPENPDREIDIQPPSYATRLGFKYDLSRITNDNTPLHFAPGNSIKDAAAQLAQNSTLDPGQAEAVIASLAHSVALVQGPPGTGKSYTGTNHALDAILERSVEDGVTDIVRIGNRSKSERLQDVNLKTLAQQLDLTKTEKSQRWELSRKVREETAEINDLLEAFSALGGQSSIENHLRQNYPAYYTQIFNNIDEDDYTMVRHKQGTVVDIWLKNSFPGLWRPRSITELRDVHLHKMTFAERRVMFNSWMSEMKEELHEKLRHALSSYNESKRKLDIITTELNLRVLRQANIIGITTSGLARNLELICGVNPKVLICEEAGEVLEAHMLTVLLPSIEHCMLLGDHQQLRPQIQNFDLSMESRNGSQYALDVSLFERLVQPQDMFAQPLPFSTLEVQRRMHPVVSQLVRQTQYPRLQDDPCVFMYPEVVGMRCRLFWMHHDKLEDDNSDGSSTSRTNTYEVDMIVALVKHLAQQGAYKSADIAVITPYLGQLRKLRNRFSSTHTILLDDRDVDELEKECADFKESSLAPPNPGSPVAAKGSLNQALRLATVDNFQGEEAKIIIVSLVRSNKRNNPGFLKTPNRINVLLSRAQHGMYIIGNTNTTESVPIWHDVLELLRYNGNIGDALELCCPRHQDTTMLVRNPADFARLSPEAGCNLLCEKQLECGHACVAKCHSDMLHGAVHCMKPCTKLKIGCQHLCPKPCGDICDPHCNVPIENVSLAL</sequence>
<gene>
    <name evidence="4" type="ORF">EK21DRAFT_82140</name>
</gene>
<evidence type="ECO:0000259" key="2">
    <source>
        <dbReference type="Pfam" id="PF13086"/>
    </source>
</evidence>
<dbReference type="EMBL" id="ML978417">
    <property type="protein sequence ID" value="KAF2022871.1"/>
    <property type="molecule type" value="Genomic_DNA"/>
</dbReference>
<dbReference type="FunFam" id="3.40.50.300:FF:001660">
    <property type="entry name" value="NF-X1 finger and helicase protein, putative"/>
    <property type="match status" value="1"/>
</dbReference>
<dbReference type="InterPro" id="IPR047187">
    <property type="entry name" value="SF1_C_Upf1"/>
</dbReference>
<keyword evidence="1" id="KW-0547">Nucleotide-binding</keyword>
<reference evidence="4" key="1">
    <citation type="journal article" date="2020" name="Stud. Mycol.">
        <title>101 Dothideomycetes genomes: a test case for predicting lifestyles and emergence of pathogens.</title>
        <authorList>
            <person name="Haridas S."/>
            <person name="Albert R."/>
            <person name="Binder M."/>
            <person name="Bloem J."/>
            <person name="Labutti K."/>
            <person name="Salamov A."/>
            <person name="Andreopoulos B."/>
            <person name="Baker S."/>
            <person name="Barry K."/>
            <person name="Bills G."/>
            <person name="Bluhm B."/>
            <person name="Cannon C."/>
            <person name="Castanera R."/>
            <person name="Culley D."/>
            <person name="Daum C."/>
            <person name="Ezra D."/>
            <person name="Gonzalez J."/>
            <person name="Henrissat B."/>
            <person name="Kuo A."/>
            <person name="Liang C."/>
            <person name="Lipzen A."/>
            <person name="Lutzoni F."/>
            <person name="Magnuson J."/>
            <person name="Mondo S."/>
            <person name="Nolan M."/>
            <person name="Ohm R."/>
            <person name="Pangilinan J."/>
            <person name="Park H.-J."/>
            <person name="Ramirez L."/>
            <person name="Alfaro M."/>
            <person name="Sun H."/>
            <person name="Tritt A."/>
            <person name="Yoshinaga Y."/>
            <person name="Zwiers L.-H."/>
            <person name="Turgeon B."/>
            <person name="Goodwin S."/>
            <person name="Spatafora J."/>
            <person name="Crous P."/>
            <person name="Grigoriev I."/>
        </authorList>
    </citation>
    <scope>NUCLEOTIDE SEQUENCE</scope>
    <source>
        <strain evidence="4">CBS 110217</strain>
    </source>
</reference>
<dbReference type="GO" id="GO:0004386">
    <property type="term" value="F:helicase activity"/>
    <property type="evidence" value="ECO:0007669"/>
    <property type="project" value="InterPro"/>
</dbReference>
<dbReference type="GO" id="GO:0031048">
    <property type="term" value="P:regulatory ncRNA-mediated heterochromatin formation"/>
    <property type="evidence" value="ECO:0007669"/>
    <property type="project" value="TreeGrafter"/>
</dbReference>